<protein>
    <submittedName>
        <fullName evidence="2">Uncharacterized protein</fullName>
    </submittedName>
</protein>
<evidence type="ECO:0000313" key="2">
    <source>
        <dbReference type="EMBL" id="CAD7081588.1"/>
    </source>
</evidence>
<reference evidence="2 3" key="1">
    <citation type="submission" date="2020-11" db="EMBL/GenBank/DDBJ databases">
        <authorList>
            <person name="Wallbank WR R."/>
            <person name="Pardo Diaz C."/>
            <person name="Kozak K."/>
            <person name="Martin S."/>
            <person name="Jiggins C."/>
            <person name="Moest M."/>
            <person name="Warren A I."/>
            <person name="Generalovic N T."/>
            <person name="Byers J.R.P. K."/>
            <person name="Montejo-Kovacevich G."/>
            <person name="Yen C E."/>
        </authorList>
    </citation>
    <scope>NUCLEOTIDE SEQUENCE [LARGE SCALE GENOMIC DNA]</scope>
</reference>
<feature type="compositionally biased region" description="Basic and acidic residues" evidence="1">
    <location>
        <begin position="22"/>
        <end position="60"/>
    </location>
</feature>
<dbReference type="AlphaFoldDB" id="A0A7R8YQE6"/>
<gene>
    <name evidence="2" type="ORF">HERILL_LOCUS4686</name>
</gene>
<keyword evidence="3" id="KW-1185">Reference proteome</keyword>
<name>A0A7R8YQE6_HERIL</name>
<dbReference type="Proteomes" id="UP000594454">
    <property type="component" value="Chromosome 2"/>
</dbReference>
<sequence>MAREAMHSVIYSWINRENRFDVCGRPKRKGGGERERPAAACERTRRSSDKAKRKVNRGEPEEGNGVSSGDSDSRATAAEKDLCRLRGRVSGGLRA</sequence>
<feature type="region of interest" description="Disordered" evidence="1">
    <location>
        <begin position="22"/>
        <end position="95"/>
    </location>
</feature>
<evidence type="ECO:0000313" key="3">
    <source>
        <dbReference type="Proteomes" id="UP000594454"/>
    </source>
</evidence>
<organism evidence="2 3">
    <name type="scientific">Hermetia illucens</name>
    <name type="common">Black soldier fly</name>
    <dbReference type="NCBI Taxonomy" id="343691"/>
    <lineage>
        <taxon>Eukaryota</taxon>
        <taxon>Metazoa</taxon>
        <taxon>Ecdysozoa</taxon>
        <taxon>Arthropoda</taxon>
        <taxon>Hexapoda</taxon>
        <taxon>Insecta</taxon>
        <taxon>Pterygota</taxon>
        <taxon>Neoptera</taxon>
        <taxon>Endopterygota</taxon>
        <taxon>Diptera</taxon>
        <taxon>Brachycera</taxon>
        <taxon>Stratiomyomorpha</taxon>
        <taxon>Stratiomyidae</taxon>
        <taxon>Hermetiinae</taxon>
        <taxon>Hermetia</taxon>
    </lineage>
</organism>
<dbReference type="InParanoid" id="A0A7R8YQE6"/>
<evidence type="ECO:0000256" key="1">
    <source>
        <dbReference type="SAM" id="MobiDB-lite"/>
    </source>
</evidence>
<feature type="compositionally biased region" description="Basic and acidic residues" evidence="1">
    <location>
        <begin position="71"/>
        <end position="84"/>
    </location>
</feature>
<dbReference type="EMBL" id="LR899010">
    <property type="protein sequence ID" value="CAD7081588.1"/>
    <property type="molecule type" value="Genomic_DNA"/>
</dbReference>
<accession>A0A7R8YQE6</accession>
<proteinExistence type="predicted"/>